<keyword evidence="1" id="KW-1133">Transmembrane helix</keyword>
<evidence type="ECO:0008006" key="4">
    <source>
        <dbReference type="Google" id="ProtNLM"/>
    </source>
</evidence>
<feature type="transmembrane region" description="Helical" evidence="1">
    <location>
        <begin position="6"/>
        <end position="24"/>
    </location>
</feature>
<keyword evidence="3" id="KW-1185">Reference proteome</keyword>
<proteinExistence type="predicted"/>
<dbReference type="EMBL" id="JACXSS010000001">
    <property type="protein sequence ID" value="MBD9358528.1"/>
    <property type="molecule type" value="Genomic_DNA"/>
</dbReference>
<accession>A0ABR9D5W3</accession>
<evidence type="ECO:0000313" key="2">
    <source>
        <dbReference type="EMBL" id="MBD9358528.1"/>
    </source>
</evidence>
<evidence type="ECO:0000313" key="3">
    <source>
        <dbReference type="Proteomes" id="UP000652176"/>
    </source>
</evidence>
<protein>
    <recommendedName>
        <fullName evidence="4">PEGA domain-containing protein</fullName>
    </recommendedName>
</protein>
<dbReference type="RefSeq" id="WP_192376756.1">
    <property type="nucleotide sequence ID" value="NZ_CAJHIV010000001.1"/>
</dbReference>
<keyword evidence="1" id="KW-0812">Transmembrane</keyword>
<gene>
    <name evidence="2" type="ORF">IE877_22060</name>
</gene>
<organism evidence="2 3">
    <name type="scientific">Methylomonas albis</name>
    <dbReference type="NCBI Taxonomy" id="1854563"/>
    <lineage>
        <taxon>Bacteria</taxon>
        <taxon>Pseudomonadati</taxon>
        <taxon>Pseudomonadota</taxon>
        <taxon>Gammaproteobacteria</taxon>
        <taxon>Methylococcales</taxon>
        <taxon>Methylococcaceae</taxon>
        <taxon>Methylomonas</taxon>
    </lineage>
</organism>
<name>A0ABR9D5W3_9GAMM</name>
<evidence type="ECO:0000256" key="1">
    <source>
        <dbReference type="SAM" id="Phobius"/>
    </source>
</evidence>
<keyword evidence="1" id="KW-0472">Membrane</keyword>
<sequence>MDMRVYAILFLIMLVSAFVGRRVFNKSLIRRAEALRSGPTQRPHTSITVERDGGVVFIRPCIVFIDNEKVGDIAPGETKHFQVESGDHLVQVRLDWCRSKKSVVHVDSGTSSRLQCGVSSSIERDVGSALWRSIFTPWKILYLHPISNGKDIKIDDGKDLIPLTLGFCNFSGDDFLPFLEDDKAALSQLFKNINIAPVTKIPSCEVLFLYADLLENGMLRGTINSAGIKQVAQLTGAKIIVLASPNGELPIRNAINLPGPKTANLIFTLNRNGDGFSRFFRDLFELMRAGKPMLNAWLELAPQHANAMPSYAPATLALNEAGNLQFPVMS</sequence>
<reference evidence="2 3" key="1">
    <citation type="submission" date="2020-09" db="EMBL/GenBank/DDBJ databases">
        <title>Methylomonas albis sp. nov. and Methylomonas fluvii sp. nov.: Two cold-adapted methanotrophs from the River Elbe and an amended description of Methylovulum psychrotolerans strain Eb1.</title>
        <authorList>
            <person name="Bussmann I.K."/>
            <person name="Klings K.-W."/>
            <person name="Warnstedt J."/>
            <person name="Hoppert M."/>
            <person name="Saborowski A."/>
            <person name="Horn F."/>
            <person name="Liebner S."/>
        </authorList>
    </citation>
    <scope>NUCLEOTIDE SEQUENCE [LARGE SCALE GENOMIC DNA]</scope>
    <source>
        <strain evidence="2 3">EbA</strain>
    </source>
</reference>
<comment type="caution">
    <text evidence="2">The sequence shown here is derived from an EMBL/GenBank/DDBJ whole genome shotgun (WGS) entry which is preliminary data.</text>
</comment>
<dbReference type="Proteomes" id="UP000652176">
    <property type="component" value="Unassembled WGS sequence"/>
</dbReference>